<gene>
    <name evidence="1" type="ORF">VP01_1675g2</name>
</gene>
<evidence type="ECO:0000313" key="2">
    <source>
        <dbReference type="Proteomes" id="UP000037035"/>
    </source>
</evidence>
<proteinExistence type="predicted"/>
<reference evidence="1 2" key="1">
    <citation type="submission" date="2015-08" db="EMBL/GenBank/DDBJ databases">
        <title>Next Generation Sequencing and Analysis of the Genome of Puccinia sorghi L Schw, the Causal Agent of Maize Common Rust.</title>
        <authorList>
            <person name="Rochi L."/>
            <person name="Burguener G."/>
            <person name="Darino M."/>
            <person name="Turjanski A."/>
            <person name="Kreff E."/>
            <person name="Dieguez M.J."/>
            <person name="Sacco F."/>
        </authorList>
    </citation>
    <scope>NUCLEOTIDE SEQUENCE [LARGE SCALE GENOMIC DNA]</scope>
    <source>
        <strain evidence="1 2">RO10H11247</strain>
    </source>
</reference>
<dbReference type="VEuPathDB" id="FungiDB:VP01_1675g2"/>
<accession>A0A0L6VG13</accession>
<dbReference type="Proteomes" id="UP000037035">
    <property type="component" value="Unassembled WGS sequence"/>
</dbReference>
<dbReference type="AlphaFoldDB" id="A0A0L6VG13"/>
<dbReference type="EMBL" id="LAVV01006476">
    <property type="protein sequence ID" value="KNZ59721.1"/>
    <property type="molecule type" value="Genomic_DNA"/>
</dbReference>
<comment type="caution">
    <text evidence="1">The sequence shown here is derived from an EMBL/GenBank/DDBJ whole genome shotgun (WGS) entry which is preliminary data.</text>
</comment>
<name>A0A0L6VG13_9BASI</name>
<organism evidence="1 2">
    <name type="scientific">Puccinia sorghi</name>
    <dbReference type="NCBI Taxonomy" id="27349"/>
    <lineage>
        <taxon>Eukaryota</taxon>
        <taxon>Fungi</taxon>
        <taxon>Dikarya</taxon>
        <taxon>Basidiomycota</taxon>
        <taxon>Pucciniomycotina</taxon>
        <taxon>Pucciniomycetes</taxon>
        <taxon>Pucciniales</taxon>
        <taxon>Pucciniaceae</taxon>
        <taxon>Puccinia</taxon>
    </lineage>
</organism>
<keyword evidence="2" id="KW-1185">Reference proteome</keyword>
<sequence>MCKAFHVVTCLTLITNKSKSLNPQRCDQILFLSYYNLSSQSGAINDESLKFKVHLFDKTLEKSRSHKSSGGPEEQGVCLQHLNVEGEEKNIVSKEMENYKE</sequence>
<evidence type="ECO:0000313" key="1">
    <source>
        <dbReference type="EMBL" id="KNZ59721.1"/>
    </source>
</evidence>
<protein>
    <submittedName>
        <fullName evidence="1">Uncharacterized protein</fullName>
    </submittedName>
</protein>